<feature type="region of interest" description="Disordered" evidence="1">
    <location>
        <begin position="20"/>
        <end position="77"/>
    </location>
</feature>
<evidence type="ECO:0000313" key="2">
    <source>
        <dbReference type="EMBL" id="GJC90417.1"/>
    </source>
</evidence>
<accession>A0AA37LZC6</accession>
<proteinExistence type="predicted"/>
<evidence type="ECO:0000256" key="1">
    <source>
        <dbReference type="SAM" id="MobiDB-lite"/>
    </source>
</evidence>
<protein>
    <submittedName>
        <fullName evidence="2">Uncharacterized protein</fullName>
    </submittedName>
</protein>
<comment type="caution">
    <text evidence="2">The sequence shown here is derived from an EMBL/GenBank/DDBJ whole genome shotgun (WGS) entry which is preliminary data.</text>
</comment>
<organism evidence="2 3">
    <name type="scientific">Colletotrichum liriopes</name>
    <dbReference type="NCBI Taxonomy" id="708192"/>
    <lineage>
        <taxon>Eukaryota</taxon>
        <taxon>Fungi</taxon>
        <taxon>Dikarya</taxon>
        <taxon>Ascomycota</taxon>
        <taxon>Pezizomycotina</taxon>
        <taxon>Sordariomycetes</taxon>
        <taxon>Hypocreomycetidae</taxon>
        <taxon>Glomerellales</taxon>
        <taxon>Glomerellaceae</taxon>
        <taxon>Colletotrichum</taxon>
        <taxon>Colletotrichum spaethianum species complex</taxon>
    </lineage>
</organism>
<dbReference type="SUPFAM" id="SSF54001">
    <property type="entry name" value="Cysteine proteinases"/>
    <property type="match status" value="1"/>
</dbReference>
<dbReference type="Proteomes" id="UP001055172">
    <property type="component" value="Unassembled WGS sequence"/>
</dbReference>
<name>A0AA37LZC6_9PEZI</name>
<keyword evidence="3" id="KW-1185">Reference proteome</keyword>
<dbReference type="InterPro" id="IPR038765">
    <property type="entry name" value="Papain-like_cys_pep_sf"/>
</dbReference>
<sequence>MPEPQESPWLTASDLRDAMTVGIYEHPLQGPYSPSPSPDSPKAQTSAAKSPATTPKAATTTLADDDQDETRALSPTARLSSATLRHARDRFSPGEYLDDVGIFYVAVRLKANKVNVTIVDPATYDTSRRFHIDSWFREKYGQSLRKYELLLVPVCLQSHWVLFTYSFDGCISYYDSLPEYNLKEAATKDFFRFLDTALGPETPRSDPVVVEHRYPHGRRSSAARRAPLEADELREYYKSFMDVV</sequence>
<evidence type="ECO:0000313" key="3">
    <source>
        <dbReference type="Proteomes" id="UP001055172"/>
    </source>
</evidence>
<gene>
    <name evidence="2" type="ORF">ColLi_13255</name>
</gene>
<dbReference type="Gene3D" id="3.40.395.10">
    <property type="entry name" value="Adenoviral Proteinase, Chain A"/>
    <property type="match status" value="1"/>
</dbReference>
<feature type="compositionally biased region" description="Low complexity" evidence="1">
    <location>
        <begin position="40"/>
        <end position="61"/>
    </location>
</feature>
<reference evidence="2 3" key="1">
    <citation type="submission" date="2021-07" db="EMBL/GenBank/DDBJ databases">
        <title>Genome data of Colletotrichum spaethianum.</title>
        <authorList>
            <person name="Utami Y.D."/>
            <person name="Hiruma K."/>
        </authorList>
    </citation>
    <scope>NUCLEOTIDE SEQUENCE [LARGE SCALE GENOMIC DNA]</scope>
    <source>
        <strain evidence="2 3">MAFF 242679</strain>
    </source>
</reference>
<dbReference type="AlphaFoldDB" id="A0AA37LZC6"/>
<dbReference type="EMBL" id="BPPX01000053">
    <property type="protein sequence ID" value="GJC90417.1"/>
    <property type="molecule type" value="Genomic_DNA"/>
</dbReference>